<comment type="caution">
    <text evidence="2">The sequence shown here is derived from an EMBL/GenBank/DDBJ whole genome shotgun (WGS) entry which is preliminary data.</text>
</comment>
<proteinExistence type="predicted"/>
<dbReference type="EMBL" id="JAAMPC010000006">
    <property type="protein sequence ID" value="KAG2308413.1"/>
    <property type="molecule type" value="Genomic_DNA"/>
</dbReference>
<gene>
    <name evidence="2" type="ORF">Bca52824_028161</name>
</gene>
<evidence type="ECO:0000256" key="1">
    <source>
        <dbReference type="SAM" id="MobiDB-lite"/>
    </source>
</evidence>
<reference evidence="2 3" key="1">
    <citation type="submission" date="2020-02" db="EMBL/GenBank/DDBJ databases">
        <authorList>
            <person name="Ma Q."/>
            <person name="Huang Y."/>
            <person name="Song X."/>
            <person name="Pei D."/>
        </authorList>
    </citation>
    <scope>NUCLEOTIDE SEQUENCE [LARGE SCALE GENOMIC DNA]</scope>
    <source>
        <strain evidence="2">Sxm20200214</strain>
        <tissue evidence="2">Leaf</tissue>
    </source>
</reference>
<name>A0A8X7VBU2_BRACI</name>
<evidence type="ECO:0000313" key="3">
    <source>
        <dbReference type="Proteomes" id="UP000886595"/>
    </source>
</evidence>
<feature type="region of interest" description="Disordered" evidence="1">
    <location>
        <begin position="21"/>
        <end position="41"/>
    </location>
</feature>
<dbReference type="Proteomes" id="UP000886595">
    <property type="component" value="Unassembled WGS sequence"/>
</dbReference>
<protein>
    <submittedName>
        <fullName evidence="2">Uncharacterized protein</fullName>
    </submittedName>
</protein>
<feature type="compositionally biased region" description="Low complexity" evidence="1">
    <location>
        <begin position="28"/>
        <end position="38"/>
    </location>
</feature>
<dbReference type="AlphaFoldDB" id="A0A8X7VBU2"/>
<accession>A0A8X7VBU2</accession>
<organism evidence="2 3">
    <name type="scientific">Brassica carinata</name>
    <name type="common">Ethiopian mustard</name>
    <name type="synonym">Abyssinian cabbage</name>
    <dbReference type="NCBI Taxonomy" id="52824"/>
    <lineage>
        <taxon>Eukaryota</taxon>
        <taxon>Viridiplantae</taxon>
        <taxon>Streptophyta</taxon>
        <taxon>Embryophyta</taxon>
        <taxon>Tracheophyta</taxon>
        <taxon>Spermatophyta</taxon>
        <taxon>Magnoliopsida</taxon>
        <taxon>eudicotyledons</taxon>
        <taxon>Gunneridae</taxon>
        <taxon>Pentapetalae</taxon>
        <taxon>rosids</taxon>
        <taxon>malvids</taxon>
        <taxon>Brassicales</taxon>
        <taxon>Brassicaceae</taxon>
        <taxon>Brassiceae</taxon>
        <taxon>Brassica</taxon>
    </lineage>
</organism>
<sequence>MAIIKEIDAEVLAHGSSMLLLPGEQPPEEQQPSEVQEAPPLPLLNHGQYGGRILRYCSSMHQNIARILSYQDQAYVLVDSFFGKDSREKDLRMVLALLKKVEHNLALGIPEIKDDTIFPGYFFNPDFKNFLVEDQGICWSISQIGGTHTVLDRKLPFGNCNKDALRNIVSYLRPDYEKKSSVRVVEGDPFGFKGWALTEYFYKSQFLFCLTFSYSNKNSIIIFSTVKDSKLQSQFLFCLTFLILIRTKKNKKSSSAQPSLVSEDDPLKMILSSKKSELEAIYVKAHIHVSQEVAEIINPSGVSDFDSSQLSDSIRILDDRLASAKLEAPNREPIILAVDDLIHAKREEEWFSEYNKRGNLFGLLSGDDKTIERVPKAKTLVCKIPSKFICTISGTKLEKA</sequence>
<keyword evidence="3" id="KW-1185">Reference proteome</keyword>
<dbReference type="OrthoDB" id="10449913at2759"/>
<evidence type="ECO:0000313" key="2">
    <source>
        <dbReference type="EMBL" id="KAG2308413.1"/>
    </source>
</evidence>